<keyword evidence="3 6" id="KW-0547">Nucleotide-binding</keyword>
<evidence type="ECO:0000256" key="7">
    <source>
        <dbReference type="SAM" id="MobiDB-lite"/>
    </source>
</evidence>
<protein>
    <recommendedName>
        <fullName evidence="8">Protein kinase domain-containing protein</fullName>
    </recommendedName>
</protein>
<evidence type="ECO:0000256" key="4">
    <source>
        <dbReference type="ARBA" id="ARBA00022777"/>
    </source>
</evidence>
<keyword evidence="2" id="KW-0808">Transferase</keyword>
<dbReference type="SUPFAM" id="SSF56112">
    <property type="entry name" value="Protein kinase-like (PK-like)"/>
    <property type="match status" value="1"/>
</dbReference>
<proteinExistence type="predicted"/>
<evidence type="ECO:0000256" key="1">
    <source>
        <dbReference type="ARBA" id="ARBA00022527"/>
    </source>
</evidence>
<dbReference type="EMBL" id="HBIV01006789">
    <property type="protein sequence ID" value="CAE0651549.1"/>
    <property type="molecule type" value="Transcribed_RNA"/>
</dbReference>
<dbReference type="InterPro" id="IPR000719">
    <property type="entry name" value="Prot_kinase_dom"/>
</dbReference>
<dbReference type="SMART" id="SM00220">
    <property type="entry name" value="S_TKc"/>
    <property type="match status" value="1"/>
</dbReference>
<dbReference type="GO" id="GO:0005524">
    <property type="term" value="F:ATP binding"/>
    <property type="evidence" value="ECO:0007669"/>
    <property type="project" value="UniProtKB-UniRule"/>
</dbReference>
<dbReference type="FunFam" id="1.10.510.10:FF:000571">
    <property type="entry name" value="Maternal embryonic leucine zipper kinase"/>
    <property type="match status" value="1"/>
</dbReference>
<dbReference type="GO" id="GO:0035556">
    <property type="term" value="P:intracellular signal transduction"/>
    <property type="evidence" value="ECO:0007669"/>
    <property type="project" value="TreeGrafter"/>
</dbReference>
<evidence type="ECO:0000259" key="8">
    <source>
        <dbReference type="PROSITE" id="PS50011"/>
    </source>
</evidence>
<feature type="region of interest" description="Disordered" evidence="7">
    <location>
        <begin position="352"/>
        <end position="393"/>
    </location>
</feature>
<evidence type="ECO:0000313" key="9">
    <source>
        <dbReference type="EMBL" id="CAE0651549.1"/>
    </source>
</evidence>
<dbReference type="InterPro" id="IPR017441">
    <property type="entry name" value="Protein_kinase_ATP_BS"/>
</dbReference>
<feature type="binding site" evidence="6">
    <location>
        <position position="46"/>
    </location>
    <ligand>
        <name>ATP</name>
        <dbReference type="ChEBI" id="CHEBI:30616"/>
    </ligand>
</feature>
<evidence type="ECO:0000256" key="2">
    <source>
        <dbReference type="ARBA" id="ARBA00022679"/>
    </source>
</evidence>
<dbReference type="PANTHER" id="PTHR24346">
    <property type="entry name" value="MAP/MICROTUBULE AFFINITY-REGULATING KINASE"/>
    <property type="match status" value="1"/>
</dbReference>
<gene>
    <name evidence="9" type="ORF">LGLO00237_LOCUS4987</name>
</gene>
<feature type="compositionally biased region" description="Low complexity" evidence="7">
    <location>
        <begin position="373"/>
        <end position="389"/>
    </location>
</feature>
<keyword evidence="1" id="KW-0723">Serine/threonine-protein kinase</keyword>
<reference evidence="9" key="1">
    <citation type="submission" date="2021-01" db="EMBL/GenBank/DDBJ databases">
        <authorList>
            <person name="Corre E."/>
            <person name="Pelletier E."/>
            <person name="Niang G."/>
            <person name="Scheremetjew M."/>
            <person name="Finn R."/>
            <person name="Kale V."/>
            <person name="Holt S."/>
            <person name="Cochrane G."/>
            <person name="Meng A."/>
            <person name="Brown T."/>
            <person name="Cohen L."/>
        </authorList>
    </citation>
    <scope>NUCLEOTIDE SEQUENCE</scope>
    <source>
        <strain evidence="9">CCCM811</strain>
    </source>
</reference>
<dbReference type="PROSITE" id="PS00107">
    <property type="entry name" value="PROTEIN_KINASE_ATP"/>
    <property type="match status" value="1"/>
</dbReference>
<dbReference type="InterPro" id="IPR028375">
    <property type="entry name" value="KA1/Ssp2_C"/>
</dbReference>
<dbReference type="InterPro" id="IPR008271">
    <property type="entry name" value="Ser/Thr_kinase_AS"/>
</dbReference>
<organism evidence="9">
    <name type="scientific">Lotharella globosa</name>
    <dbReference type="NCBI Taxonomy" id="91324"/>
    <lineage>
        <taxon>Eukaryota</taxon>
        <taxon>Sar</taxon>
        <taxon>Rhizaria</taxon>
        <taxon>Cercozoa</taxon>
        <taxon>Chlorarachniophyceae</taxon>
        <taxon>Lotharella</taxon>
    </lineage>
</organism>
<dbReference type="GO" id="GO:0005737">
    <property type="term" value="C:cytoplasm"/>
    <property type="evidence" value="ECO:0007669"/>
    <property type="project" value="TreeGrafter"/>
</dbReference>
<name>A0A7S3YH81_9EUKA</name>
<dbReference type="GO" id="GO:0004674">
    <property type="term" value="F:protein serine/threonine kinase activity"/>
    <property type="evidence" value="ECO:0007669"/>
    <property type="project" value="UniProtKB-KW"/>
</dbReference>
<evidence type="ECO:0000256" key="5">
    <source>
        <dbReference type="ARBA" id="ARBA00022840"/>
    </source>
</evidence>
<dbReference type="PANTHER" id="PTHR24346:SF82">
    <property type="entry name" value="KP78A-RELATED"/>
    <property type="match status" value="1"/>
</dbReference>
<dbReference type="FunFam" id="3.30.200.20:FF:000003">
    <property type="entry name" value="Non-specific serine/threonine protein kinase"/>
    <property type="match status" value="1"/>
</dbReference>
<keyword evidence="5 6" id="KW-0067">ATP-binding</keyword>
<dbReference type="SUPFAM" id="SSF103243">
    <property type="entry name" value="KA1-like"/>
    <property type="match status" value="1"/>
</dbReference>
<dbReference type="PROSITE" id="PS50011">
    <property type="entry name" value="PROTEIN_KINASE_DOM"/>
    <property type="match status" value="1"/>
</dbReference>
<evidence type="ECO:0000256" key="3">
    <source>
        <dbReference type="ARBA" id="ARBA00022741"/>
    </source>
</evidence>
<sequence length="575" mass="63895">MASRRANEVLTLGGGPYKLGKVLGRGASAVVRRAVHVPSGRHVAVKIMDHKLLHNTKMTENVMTEIKAFSMLDHPNVCHLYEVIENPMRYYVVMELAGEELFDYIVERGRLSEDEGKRLFRQLVEGLDHCHRRRVAHRDLKPENILVTPDGDIKIADFGLAAVMKDGEFLTKACGSLNYAAPRVISGKPYKGPEVDVWSAGCVLFTMLCGRLPFDEESIPRLQSNIKRGLYAIPNHLSKNAKDLIKRMLTVDPDKRMAISDIRHHPWLMGTDIAVFPESTSALNSHVVRMCQQKGISKSDIEIGIRSGAQLLTMPAFGNRQKLRSAVVMYNIVRDGERLHRRRIQKTKASLLGPMVPGAPVGTKTRPKPNESTAYTHTTPPTTTPATPAVSPLPMSIDNLDKKELARARSFVMKAARHYGGAVKPQVVEDVAAKFQISLDLAQKLVLWTVAELSTSVASSTPFSGAPRKENGPNAEDQHRWTVGHATRVNPDLLLKRITSTLRSQGWLWRRDSSHSLSVKKNEDNKVSNSSTEGVGVKVRIRRISSNVVLDFQKVFGEAAQFLQLCSLLVLAVQR</sequence>
<dbReference type="PROSITE" id="PS00108">
    <property type="entry name" value="PROTEIN_KINASE_ST"/>
    <property type="match status" value="1"/>
</dbReference>
<dbReference type="Pfam" id="PF00069">
    <property type="entry name" value="Pkinase"/>
    <property type="match status" value="1"/>
</dbReference>
<dbReference type="InterPro" id="IPR011009">
    <property type="entry name" value="Kinase-like_dom_sf"/>
</dbReference>
<evidence type="ECO:0000256" key="6">
    <source>
        <dbReference type="PROSITE-ProRule" id="PRU10141"/>
    </source>
</evidence>
<dbReference type="AlphaFoldDB" id="A0A7S3YH81"/>
<keyword evidence="4" id="KW-0418">Kinase</keyword>
<accession>A0A7S3YH81</accession>
<dbReference type="Gene3D" id="1.10.510.10">
    <property type="entry name" value="Transferase(Phosphotransferase) domain 1"/>
    <property type="match status" value="1"/>
</dbReference>
<feature type="domain" description="Protein kinase" evidence="8">
    <location>
        <begin position="17"/>
        <end position="268"/>
    </location>
</feature>